<dbReference type="Pfam" id="PF18895">
    <property type="entry name" value="T4SS_pilin"/>
    <property type="match status" value="1"/>
</dbReference>
<keyword evidence="1" id="KW-0472">Membrane</keyword>
<dbReference type="Proteomes" id="UP000033986">
    <property type="component" value="Unassembled WGS sequence"/>
</dbReference>
<name>A0A0G0Z5R9_9BACT</name>
<evidence type="ECO:0000313" key="2">
    <source>
        <dbReference type="EMBL" id="KKS44060.1"/>
    </source>
</evidence>
<protein>
    <submittedName>
        <fullName evidence="2">Uncharacterized protein</fullName>
    </submittedName>
</protein>
<proteinExistence type="predicted"/>
<keyword evidence="1" id="KW-0812">Transmembrane</keyword>
<comment type="caution">
    <text evidence="2">The sequence shown here is derived from an EMBL/GenBank/DDBJ whole genome shotgun (WGS) entry which is preliminary data.</text>
</comment>
<sequence>MKKDFIKKIGVGIGAGFALLPLIVLAIGIPGEVPGPIITSPADITRLVSTILNWTGGVIMTVALIMLLWSAILYLAGGASEAAQKKAKSMLLYSIIGIVVAILAFSVQPFLDTLLRGRFS</sequence>
<dbReference type="InterPro" id="IPR043993">
    <property type="entry name" value="T4SS_pilin"/>
</dbReference>
<organism evidence="2 3">
    <name type="scientific">Candidatus Azambacteria bacterium GW2011_GWB1_42_17</name>
    <dbReference type="NCBI Taxonomy" id="1618615"/>
    <lineage>
        <taxon>Bacteria</taxon>
        <taxon>Candidatus Azamiibacteriota</taxon>
    </lineage>
</organism>
<accession>A0A0G0Z5R9</accession>
<gene>
    <name evidence="2" type="ORF">UV07_C0015G0008</name>
</gene>
<evidence type="ECO:0000256" key="1">
    <source>
        <dbReference type="SAM" id="Phobius"/>
    </source>
</evidence>
<feature type="transmembrane region" description="Helical" evidence="1">
    <location>
        <begin position="9"/>
        <end position="31"/>
    </location>
</feature>
<feature type="transmembrane region" description="Helical" evidence="1">
    <location>
        <begin position="90"/>
        <end position="111"/>
    </location>
</feature>
<feature type="transmembrane region" description="Helical" evidence="1">
    <location>
        <begin position="51"/>
        <end position="78"/>
    </location>
</feature>
<evidence type="ECO:0000313" key="3">
    <source>
        <dbReference type="Proteomes" id="UP000033986"/>
    </source>
</evidence>
<keyword evidence="1" id="KW-1133">Transmembrane helix</keyword>
<reference evidence="2 3" key="1">
    <citation type="journal article" date="2015" name="Nature">
        <title>rRNA introns, odd ribosomes, and small enigmatic genomes across a large radiation of phyla.</title>
        <authorList>
            <person name="Brown C.T."/>
            <person name="Hug L.A."/>
            <person name="Thomas B.C."/>
            <person name="Sharon I."/>
            <person name="Castelle C.J."/>
            <person name="Singh A."/>
            <person name="Wilkins M.J."/>
            <person name="Williams K.H."/>
            <person name="Banfield J.F."/>
        </authorList>
    </citation>
    <scope>NUCLEOTIDE SEQUENCE [LARGE SCALE GENOMIC DNA]</scope>
</reference>
<dbReference type="AlphaFoldDB" id="A0A0G0Z5R9"/>
<dbReference type="EMBL" id="LCDB01000015">
    <property type="protein sequence ID" value="KKS44060.1"/>
    <property type="molecule type" value="Genomic_DNA"/>
</dbReference>